<gene>
    <name evidence="1" type="ORF">ACI1P1_15405</name>
</gene>
<keyword evidence="2" id="KW-1185">Reference proteome</keyword>
<evidence type="ECO:0000313" key="2">
    <source>
        <dbReference type="Proteomes" id="UP001631969"/>
    </source>
</evidence>
<proteinExistence type="predicted"/>
<dbReference type="EMBL" id="JBJURJ010000009">
    <property type="protein sequence ID" value="MFM9329681.1"/>
    <property type="molecule type" value="Genomic_DNA"/>
</dbReference>
<comment type="caution">
    <text evidence="1">The sequence shown here is derived from an EMBL/GenBank/DDBJ whole genome shotgun (WGS) entry which is preliminary data.</text>
</comment>
<accession>A0ACC7P035</accession>
<sequence>MFSLIILPMAAGLAIFLFGMKAMEWALHSWAGRYLQVILERFTRTPARGLVAATGITAVLQSSTAVTVITIGLVNAGVMRFPQTLGIILGSNIGTCMTTELVGLDLTRLALPILLGAAVLWFTALSLPDSSYPARKLRSLRLVPIAVMGFACVLLGMQVMQSITPALQSMGMLGWFVQKAQESLFWGVMAGAAVTALLHSGAVTIAMTMGLASIQAITPELGIAIVIGANIGTCVTALIASIGGSRFGLYVAWAHILLNAGGALLFFPLTGVLEQMTAIITTDPGAQIAHAQTIFNIVCSLVALPLCYLPGLRRIQLDAS</sequence>
<name>A0ACC7P035_9BACL</name>
<evidence type="ECO:0000313" key="1">
    <source>
        <dbReference type="EMBL" id="MFM9329681.1"/>
    </source>
</evidence>
<protein>
    <submittedName>
        <fullName evidence="1">Na/Pi cotransporter family protein</fullName>
    </submittedName>
</protein>
<dbReference type="Proteomes" id="UP001631969">
    <property type="component" value="Unassembled WGS sequence"/>
</dbReference>
<reference evidence="1" key="1">
    <citation type="submission" date="2024-12" db="EMBL/GenBank/DDBJ databases">
        <authorList>
            <person name="Wu N."/>
        </authorList>
    </citation>
    <scope>NUCLEOTIDE SEQUENCE</scope>
    <source>
        <strain evidence="1">P15</strain>
    </source>
</reference>
<organism evidence="1 2">
    <name type="scientific">Paenibacillus mesotrionivorans</name>
    <dbReference type="NCBI Taxonomy" id="3160968"/>
    <lineage>
        <taxon>Bacteria</taxon>
        <taxon>Bacillati</taxon>
        <taxon>Bacillota</taxon>
        <taxon>Bacilli</taxon>
        <taxon>Bacillales</taxon>
        <taxon>Paenibacillaceae</taxon>
        <taxon>Paenibacillus</taxon>
    </lineage>
</organism>